<sequence>MGSDELVQPLIGPGVGAPQPSRCRWSRCSLLHILASVALLLFIATSVQQLMSGQQAKRKHKWAPDLNVCEAYVGTDVDQPFSVILTADPGDFSGTPEAHFIIANLKHKHAKPRSQTVCAGHFSGVLMGQPVLVVTTGIGPPAAGLCTLEVVSACGPWIKEIVYFGTSGWSPARGGILNPPSCSAANPHAEPTRLGDVCVSPFSVNWTCKKATWAMQAAGYPNQCVKPEEVSSPNATYLYGECQFYADNMEGNLDLADDLIDAAKAVQARGGVPARTDAVNAVEARYWGAMRNATKAAYPPMEPDAAPRLWDYSQCMEVDGQFFYSGVPWELKARDYAADTLRAAGVAGDSVTARDVIAVSAMEGIGVAEALLRYHGLATTPRKIPYTHVRTLSNWLHQPVAQVKPGVWEVAVEIPEDFVTGYGYAIATGSATIMSLYQTRCEADRAHHRLPPATDCTFEIDYGGEVQVYGSNPAGNSATNASGEAGAVGSAASGAAGTAGFSGAADAASAAASASDGAGRPVLSRRAALQKKGVQAA</sequence>
<keyword evidence="1" id="KW-0472">Membrane</keyword>
<keyword evidence="1" id="KW-0812">Transmembrane</keyword>
<evidence type="ECO:0008006" key="3">
    <source>
        <dbReference type="Google" id="ProtNLM"/>
    </source>
</evidence>
<keyword evidence="1" id="KW-1133">Transmembrane helix</keyword>
<gene>
    <name evidence="2" type="ORF">CLEI1391_LOCUS4723</name>
</gene>
<organism evidence="2">
    <name type="scientific">Chlamydomonas leiostraca</name>
    <dbReference type="NCBI Taxonomy" id="1034604"/>
    <lineage>
        <taxon>Eukaryota</taxon>
        <taxon>Viridiplantae</taxon>
        <taxon>Chlorophyta</taxon>
        <taxon>core chlorophytes</taxon>
        <taxon>Chlorophyceae</taxon>
        <taxon>CS clade</taxon>
        <taxon>Chlamydomonadales</taxon>
        <taxon>Chlamydomonadaceae</taxon>
        <taxon>Chlamydomonas</taxon>
    </lineage>
</organism>
<dbReference type="SUPFAM" id="SSF53167">
    <property type="entry name" value="Purine and uridine phosphorylases"/>
    <property type="match status" value="1"/>
</dbReference>
<name>A0A7S0RA27_9CHLO</name>
<dbReference type="GO" id="GO:0009116">
    <property type="term" value="P:nucleoside metabolic process"/>
    <property type="evidence" value="ECO:0007669"/>
    <property type="project" value="InterPro"/>
</dbReference>
<evidence type="ECO:0000313" key="2">
    <source>
        <dbReference type="EMBL" id="CAD8671462.1"/>
    </source>
</evidence>
<dbReference type="AlphaFoldDB" id="A0A7S0RA27"/>
<accession>A0A7S0RA27</accession>
<protein>
    <recommendedName>
        <fullName evidence="3">Nucleoside phosphorylase domain-containing protein</fullName>
    </recommendedName>
</protein>
<reference evidence="2" key="1">
    <citation type="submission" date="2021-01" db="EMBL/GenBank/DDBJ databases">
        <authorList>
            <person name="Corre E."/>
            <person name="Pelletier E."/>
            <person name="Niang G."/>
            <person name="Scheremetjew M."/>
            <person name="Finn R."/>
            <person name="Kale V."/>
            <person name="Holt S."/>
            <person name="Cochrane G."/>
            <person name="Meng A."/>
            <person name="Brown T."/>
            <person name="Cohen L."/>
        </authorList>
    </citation>
    <scope>NUCLEOTIDE SEQUENCE</scope>
    <source>
        <strain evidence="2">SAG 11-49</strain>
    </source>
</reference>
<evidence type="ECO:0000256" key="1">
    <source>
        <dbReference type="SAM" id="Phobius"/>
    </source>
</evidence>
<dbReference type="Gene3D" id="3.40.50.1580">
    <property type="entry name" value="Nucleoside phosphorylase domain"/>
    <property type="match status" value="1"/>
</dbReference>
<proteinExistence type="predicted"/>
<feature type="transmembrane region" description="Helical" evidence="1">
    <location>
        <begin position="30"/>
        <end position="51"/>
    </location>
</feature>
<dbReference type="EMBL" id="HBFB01008350">
    <property type="protein sequence ID" value="CAD8671462.1"/>
    <property type="molecule type" value="Transcribed_RNA"/>
</dbReference>
<dbReference type="InterPro" id="IPR035994">
    <property type="entry name" value="Nucleoside_phosphorylase_sf"/>
</dbReference>
<dbReference type="GO" id="GO:0003824">
    <property type="term" value="F:catalytic activity"/>
    <property type="evidence" value="ECO:0007669"/>
    <property type="project" value="InterPro"/>
</dbReference>